<gene>
    <name evidence="1" type="ORF">MRB53_018982</name>
</gene>
<accession>A0ACC2MA53</accession>
<name>A0ACC2MA53_PERAE</name>
<sequence length="96" mass="10485">MSDEKCERSVLRRKKGSGRQTVEGRGSQGNASIATETVRSNSNSSQSQAPRPYLHESKPALPPPNTRSEHPSASPKPSSYPSQLPEALRSLQHHKP</sequence>
<protein>
    <submittedName>
        <fullName evidence="1">Uncharacterized protein</fullName>
    </submittedName>
</protein>
<keyword evidence="2" id="KW-1185">Reference proteome</keyword>
<dbReference type="EMBL" id="CM056813">
    <property type="protein sequence ID" value="KAJ8642288.1"/>
    <property type="molecule type" value="Genomic_DNA"/>
</dbReference>
<evidence type="ECO:0000313" key="2">
    <source>
        <dbReference type="Proteomes" id="UP001234297"/>
    </source>
</evidence>
<organism evidence="1 2">
    <name type="scientific">Persea americana</name>
    <name type="common">Avocado</name>
    <dbReference type="NCBI Taxonomy" id="3435"/>
    <lineage>
        <taxon>Eukaryota</taxon>
        <taxon>Viridiplantae</taxon>
        <taxon>Streptophyta</taxon>
        <taxon>Embryophyta</taxon>
        <taxon>Tracheophyta</taxon>
        <taxon>Spermatophyta</taxon>
        <taxon>Magnoliopsida</taxon>
        <taxon>Magnoliidae</taxon>
        <taxon>Laurales</taxon>
        <taxon>Lauraceae</taxon>
        <taxon>Persea</taxon>
    </lineage>
</organism>
<evidence type="ECO:0000313" key="1">
    <source>
        <dbReference type="EMBL" id="KAJ8642288.1"/>
    </source>
</evidence>
<reference evidence="1 2" key="1">
    <citation type="journal article" date="2022" name="Hortic Res">
        <title>A haplotype resolved chromosomal level avocado genome allows analysis of novel avocado genes.</title>
        <authorList>
            <person name="Nath O."/>
            <person name="Fletcher S.J."/>
            <person name="Hayward A."/>
            <person name="Shaw L.M."/>
            <person name="Masouleh A.K."/>
            <person name="Furtado A."/>
            <person name="Henry R.J."/>
            <person name="Mitter N."/>
        </authorList>
    </citation>
    <scope>NUCLEOTIDE SEQUENCE [LARGE SCALE GENOMIC DNA]</scope>
    <source>
        <strain evidence="2">cv. Hass</strain>
    </source>
</reference>
<dbReference type="Proteomes" id="UP001234297">
    <property type="component" value="Chromosome 5"/>
</dbReference>
<comment type="caution">
    <text evidence="1">The sequence shown here is derived from an EMBL/GenBank/DDBJ whole genome shotgun (WGS) entry which is preliminary data.</text>
</comment>
<proteinExistence type="predicted"/>